<dbReference type="Proteomes" id="UP000480266">
    <property type="component" value="Unassembled WGS sequence"/>
</dbReference>
<organism evidence="1 2">
    <name type="scientific">Candidatus Afipia apatlaquensis</name>
    <dbReference type="NCBI Taxonomy" id="2712852"/>
    <lineage>
        <taxon>Bacteria</taxon>
        <taxon>Pseudomonadati</taxon>
        <taxon>Pseudomonadota</taxon>
        <taxon>Alphaproteobacteria</taxon>
        <taxon>Hyphomicrobiales</taxon>
        <taxon>Nitrobacteraceae</taxon>
        <taxon>Afipia</taxon>
    </lineage>
</organism>
<dbReference type="AlphaFoldDB" id="A0A7C9RJZ1"/>
<accession>A0A7C9RJZ1</accession>
<reference evidence="1" key="1">
    <citation type="submission" date="2020-02" db="EMBL/GenBank/DDBJ databases">
        <title>Draft genome sequence of Candidatus Afipia apatlaquensis IBT-C3, a potential strain for decolorization of textile dyes.</title>
        <authorList>
            <person name="Sanchez-Reyes A."/>
            <person name="Breton-Deval L."/>
            <person name="Mangelson H."/>
            <person name="Sanchez-Flores A."/>
        </authorList>
    </citation>
    <scope>NUCLEOTIDE SEQUENCE [LARGE SCALE GENOMIC DNA]</scope>
    <source>
        <strain evidence="1">IBT-C3</strain>
    </source>
</reference>
<gene>
    <name evidence="1" type="ORF">G4V63_29820</name>
</gene>
<name>A0A7C9RJZ1_9BRAD</name>
<keyword evidence="2" id="KW-1185">Reference proteome</keyword>
<comment type="caution">
    <text evidence="1">The sequence shown here is derived from an EMBL/GenBank/DDBJ whole genome shotgun (WGS) entry which is preliminary data.</text>
</comment>
<proteinExistence type="predicted"/>
<evidence type="ECO:0000313" key="2">
    <source>
        <dbReference type="Proteomes" id="UP000480266"/>
    </source>
</evidence>
<evidence type="ECO:0000313" key="1">
    <source>
        <dbReference type="EMBL" id="NGX99244.1"/>
    </source>
</evidence>
<protein>
    <submittedName>
        <fullName evidence="1">Uncharacterized protein</fullName>
    </submittedName>
</protein>
<sequence>MKLFQISITVFVLAGISPGFAKVEQCRFIDSKPDREACYDRQARALAAKRAEAEAKPKPVDSLQGMKAEDEMLSRRLKSICRGC</sequence>
<dbReference type="EMBL" id="JAAMRR010001525">
    <property type="protein sequence ID" value="NGX99244.1"/>
    <property type="molecule type" value="Genomic_DNA"/>
</dbReference>